<feature type="chain" id="PRO_5016327378" description="Lipoprotein" evidence="1">
    <location>
        <begin position="20"/>
        <end position="121"/>
    </location>
</feature>
<proteinExistence type="predicted"/>
<sequence length="121" mass="12532">MRRRAIFSLIGIVSLAACAHQPAPQALPGMAWSLNNVEGEGAKLAFGAPNSDNVALMLVCQPGSNRIEVFGPAADTTVELTPADPSISTFAKTGQARFSKGLHAPAAPRETAAQFVASCRA</sequence>
<feature type="signal peptide" evidence="1">
    <location>
        <begin position="1"/>
        <end position="19"/>
    </location>
</feature>
<name>A0A328ASI6_9CAUL</name>
<dbReference type="AlphaFoldDB" id="A0A328ASI6"/>
<dbReference type="Proteomes" id="UP000249725">
    <property type="component" value="Unassembled WGS sequence"/>
</dbReference>
<accession>A0A328ASI6</accession>
<reference evidence="3" key="1">
    <citation type="submission" date="2018-05" db="EMBL/GenBank/DDBJ databases">
        <authorList>
            <person name="Li X."/>
        </authorList>
    </citation>
    <scope>NUCLEOTIDE SEQUENCE [LARGE SCALE GENOMIC DNA]</scope>
    <source>
        <strain evidence="3">YIM 73061</strain>
    </source>
</reference>
<dbReference type="RefSeq" id="WP_111514483.1">
    <property type="nucleotide sequence ID" value="NZ_QFYR01000001.1"/>
</dbReference>
<gene>
    <name evidence="2" type="ORF">DJ018_09025</name>
</gene>
<evidence type="ECO:0000313" key="2">
    <source>
        <dbReference type="EMBL" id="RAK58033.1"/>
    </source>
</evidence>
<evidence type="ECO:0008006" key="4">
    <source>
        <dbReference type="Google" id="ProtNLM"/>
    </source>
</evidence>
<dbReference type="EMBL" id="QFYR01000001">
    <property type="protein sequence ID" value="RAK58033.1"/>
    <property type="molecule type" value="Genomic_DNA"/>
</dbReference>
<keyword evidence="3" id="KW-1185">Reference proteome</keyword>
<comment type="caution">
    <text evidence="2">The sequence shown here is derived from an EMBL/GenBank/DDBJ whole genome shotgun (WGS) entry which is preliminary data.</text>
</comment>
<evidence type="ECO:0000313" key="3">
    <source>
        <dbReference type="Proteomes" id="UP000249725"/>
    </source>
</evidence>
<protein>
    <recommendedName>
        <fullName evidence="4">Lipoprotein</fullName>
    </recommendedName>
</protein>
<evidence type="ECO:0000256" key="1">
    <source>
        <dbReference type="SAM" id="SignalP"/>
    </source>
</evidence>
<dbReference type="PROSITE" id="PS51257">
    <property type="entry name" value="PROKAR_LIPOPROTEIN"/>
    <property type="match status" value="1"/>
</dbReference>
<keyword evidence="1" id="KW-0732">Signal</keyword>
<organism evidence="2 3">
    <name type="scientific">Phenylobacterium deserti</name>
    <dbReference type="NCBI Taxonomy" id="1914756"/>
    <lineage>
        <taxon>Bacteria</taxon>
        <taxon>Pseudomonadati</taxon>
        <taxon>Pseudomonadota</taxon>
        <taxon>Alphaproteobacteria</taxon>
        <taxon>Caulobacterales</taxon>
        <taxon>Caulobacteraceae</taxon>
        <taxon>Phenylobacterium</taxon>
    </lineage>
</organism>
<dbReference type="OrthoDB" id="7203442at2"/>